<evidence type="ECO:0000313" key="4">
    <source>
        <dbReference type="Proteomes" id="UP001597033"/>
    </source>
</evidence>
<comment type="caution">
    <text evidence="3">The sequence shown here is derived from an EMBL/GenBank/DDBJ whole genome shotgun (WGS) entry which is preliminary data.</text>
</comment>
<reference evidence="4" key="1">
    <citation type="journal article" date="2019" name="Int. J. Syst. Evol. Microbiol.">
        <title>The Global Catalogue of Microorganisms (GCM) 10K type strain sequencing project: providing services to taxonomists for standard genome sequencing and annotation.</title>
        <authorList>
            <consortium name="The Broad Institute Genomics Platform"/>
            <consortium name="The Broad Institute Genome Sequencing Center for Infectious Disease"/>
            <person name="Wu L."/>
            <person name="Ma J."/>
        </authorList>
    </citation>
    <scope>NUCLEOTIDE SEQUENCE [LARGE SCALE GENOMIC DNA]</scope>
    <source>
        <strain evidence="4">CCUG 55854</strain>
    </source>
</reference>
<dbReference type="SUPFAM" id="SSF51735">
    <property type="entry name" value="NAD(P)-binding Rossmann-fold domains"/>
    <property type="match status" value="1"/>
</dbReference>
<dbReference type="Gene3D" id="3.40.50.720">
    <property type="entry name" value="NAD(P)-binding Rossmann-like Domain"/>
    <property type="match status" value="1"/>
</dbReference>
<evidence type="ECO:0000256" key="2">
    <source>
        <dbReference type="ARBA" id="ARBA00023002"/>
    </source>
</evidence>
<keyword evidence="2" id="KW-0560">Oxidoreductase</keyword>
<name>A0ABW3M0T5_9GAMM</name>
<evidence type="ECO:0000313" key="3">
    <source>
        <dbReference type="EMBL" id="MFD1042954.1"/>
    </source>
</evidence>
<dbReference type="Pfam" id="PF00106">
    <property type="entry name" value="adh_short"/>
    <property type="match status" value="1"/>
</dbReference>
<dbReference type="PANTHER" id="PTHR43669">
    <property type="entry name" value="5-KETO-D-GLUCONATE 5-REDUCTASE"/>
    <property type="match status" value="1"/>
</dbReference>
<dbReference type="PANTHER" id="PTHR43669:SF12">
    <property type="entry name" value="BLR5618 PROTEIN"/>
    <property type="match status" value="1"/>
</dbReference>
<gene>
    <name evidence="3" type="ORF">ACFQ2N_11435</name>
</gene>
<dbReference type="CDD" id="cd05233">
    <property type="entry name" value="SDR_c"/>
    <property type="match status" value="1"/>
</dbReference>
<organism evidence="3 4">
    <name type="scientific">Pseudoxanthomonas kaohsiungensis</name>
    <dbReference type="NCBI Taxonomy" id="283923"/>
    <lineage>
        <taxon>Bacteria</taxon>
        <taxon>Pseudomonadati</taxon>
        <taxon>Pseudomonadota</taxon>
        <taxon>Gammaproteobacteria</taxon>
        <taxon>Lysobacterales</taxon>
        <taxon>Lysobacteraceae</taxon>
        <taxon>Pseudoxanthomonas</taxon>
    </lineage>
</organism>
<sequence>MLAPEVLVLGASGKVGSGIVAALLEAGSPVLAVGRDRRRLERLAEEHADEPGLVLLPGSVANDRQAARLAAQVAERPRPLRAVVDAVGGAHRSGRLLDGPVSSLRRMLDDDVLPHLAAARHLLPLLGRHGDAPGRYILIGGPQTECGWSGYGQASVTVAASRMLAKVLHEEAQPLGVRLQLLAIDSPVWTVDNAAHACTGWPSALAVGRNVVAMLASHAERGRCVVAFSPPHAAPPHRLLAGDIAPSLVAPPLSGDGRPA</sequence>
<accession>A0ABW3M0T5</accession>
<dbReference type="Proteomes" id="UP001597033">
    <property type="component" value="Unassembled WGS sequence"/>
</dbReference>
<dbReference type="RefSeq" id="WP_202935636.1">
    <property type="nucleotide sequence ID" value="NZ_JBHTKN010000007.1"/>
</dbReference>
<dbReference type="InterPro" id="IPR002347">
    <property type="entry name" value="SDR_fam"/>
</dbReference>
<dbReference type="EMBL" id="JBHTKN010000007">
    <property type="protein sequence ID" value="MFD1042954.1"/>
    <property type="molecule type" value="Genomic_DNA"/>
</dbReference>
<evidence type="ECO:0000256" key="1">
    <source>
        <dbReference type="ARBA" id="ARBA00006484"/>
    </source>
</evidence>
<dbReference type="InterPro" id="IPR036291">
    <property type="entry name" value="NAD(P)-bd_dom_sf"/>
</dbReference>
<protein>
    <submittedName>
        <fullName evidence="3">SDR family NAD(P)-dependent oxidoreductase</fullName>
    </submittedName>
</protein>
<comment type="similarity">
    <text evidence="1">Belongs to the short-chain dehydrogenases/reductases (SDR) family.</text>
</comment>
<keyword evidence="4" id="KW-1185">Reference proteome</keyword>
<proteinExistence type="inferred from homology"/>